<comment type="caution">
    <text evidence="2">The sequence shown here is derived from an EMBL/GenBank/DDBJ whole genome shotgun (WGS) entry which is preliminary data.</text>
</comment>
<protein>
    <recommendedName>
        <fullName evidence="1">Plastocyanin-like domain-containing protein</fullName>
    </recommendedName>
</protein>
<dbReference type="Proteomes" id="UP000297951">
    <property type="component" value="Unassembled WGS sequence"/>
</dbReference>
<dbReference type="GO" id="GO:0005507">
    <property type="term" value="F:copper ion binding"/>
    <property type="evidence" value="ECO:0007669"/>
    <property type="project" value="InterPro"/>
</dbReference>
<dbReference type="Pfam" id="PF07732">
    <property type="entry name" value="Cu-oxidase_3"/>
    <property type="match status" value="1"/>
</dbReference>
<evidence type="ECO:0000313" key="3">
    <source>
        <dbReference type="Proteomes" id="UP000297951"/>
    </source>
</evidence>
<dbReference type="OrthoDB" id="345021at2"/>
<name>A0A4Y9F265_9MICC</name>
<organism evidence="2 3">
    <name type="scientific">Rothia nasimurium</name>
    <dbReference type="NCBI Taxonomy" id="85336"/>
    <lineage>
        <taxon>Bacteria</taxon>
        <taxon>Bacillati</taxon>
        <taxon>Actinomycetota</taxon>
        <taxon>Actinomycetes</taxon>
        <taxon>Micrococcales</taxon>
        <taxon>Micrococcaceae</taxon>
        <taxon>Rothia</taxon>
    </lineage>
</organism>
<evidence type="ECO:0000259" key="1">
    <source>
        <dbReference type="Pfam" id="PF07732"/>
    </source>
</evidence>
<dbReference type="SUPFAM" id="SSF49503">
    <property type="entry name" value="Cupredoxins"/>
    <property type="match status" value="1"/>
</dbReference>
<gene>
    <name evidence="2" type="ORF">E4U03_10640</name>
</gene>
<dbReference type="EMBL" id="SPQC01000047">
    <property type="protein sequence ID" value="TFU20777.1"/>
    <property type="molecule type" value="Genomic_DNA"/>
</dbReference>
<proteinExistence type="predicted"/>
<feature type="domain" description="Plastocyanin-like" evidence="1">
    <location>
        <begin position="42"/>
        <end position="103"/>
    </location>
</feature>
<dbReference type="InterPro" id="IPR008972">
    <property type="entry name" value="Cupredoxin"/>
</dbReference>
<dbReference type="AlphaFoldDB" id="A0A4Y9F265"/>
<evidence type="ECO:0000313" key="2">
    <source>
        <dbReference type="EMBL" id="TFU20777.1"/>
    </source>
</evidence>
<dbReference type="Gene3D" id="2.60.40.420">
    <property type="entry name" value="Cupredoxins - blue copper proteins"/>
    <property type="match status" value="1"/>
</dbReference>
<accession>A0A4Y9F265</accession>
<sequence>MDLQGDISESYQTRDATLAPVADCESIDGRTVHRQTLDVQELPREVAPGVNLNAWTFNGSYMGPTLRGRVGDIFEITLINNGSMGHSVDFHAGTVSPEGFAAGRQHRAGAACRVECITLGRVRQVST</sequence>
<reference evidence="2 3" key="1">
    <citation type="submission" date="2019-03" db="EMBL/GenBank/DDBJ databases">
        <title>Diversity of the mouse oral microbiome.</title>
        <authorList>
            <person name="Joseph S."/>
            <person name="Aduse-Opoku J."/>
            <person name="Curtis M."/>
            <person name="Wade W."/>
            <person name="Hashim A."/>
        </authorList>
    </citation>
    <scope>NUCLEOTIDE SEQUENCE [LARGE SCALE GENOMIC DNA]</scope>
    <source>
        <strain evidence="3">irhom_31</strain>
    </source>
</reference>
<dbReference type="InterPro" id="IPR011707">
    <property type="entry name" value="Cu-oxidase-like_N"/>
</dbReference>